<dbReference type="PROSITE" id="PS51257">
    <property type="entry name" value="PROKAR_LIPOPROTEIN"/>
    <property type="match status" value="1"/>
</dbReference>
<proteinExistence type="predicted"/>
<keyword evidence="6 7" id="KW-0472">Membrane</keyword>
<sequence>MRRFQALAINPWMVLACVMLGAAIGWAAPGAAGPLALVGAVYVDLLTMVVLPFMMSAVIMSLQNLYREGGAARIVQRVVLVFALLALGAALVATAATLLFHPGGGMTDDLRATLGQIVGGDIDHGNMPMYLLTPEPLPPGASGQDILRMLIPSNIFAALANGETLKALVFALLFGFAVGQVPTRLATGLQDALETVYSACQTLTRWINLPLPLILVCMTAGQVARTGVGPLAAMAGFVIGFLAVSVLVIVLALLLVRHRAGGTVGAVAAALREPFALGVATNNSAACMPAMVAAMVERLGFARNRVELLVPLSVALLRAGPVAYFACGSLFIAALYGRALSPADLVLLVVLAALAGFASSGMAGLVTVSLMGAVCTGLSLPFEAAFVLFMAVDPICAMARTAVTVIVDCAAVSLVCARPVQL</sequence>
<dbReference type="Pfam" id="PF00375">
    <property type="entry name" value="SDF"/>
    <property type="match status" value="1"/>
</dbReference>
<feature type="transmembrane region" description="Helical" evidence="7">
    <location>
        <begin position="206"/>
        <end position="225"/>
    </location>
</feature>
<dbReference type="InterPro" id="IPR001991">
    <property type="entry name" value="Na-dicarboxylate_symporter"/>
</dbReference>
<evidence type="ECO:0000256" key="5">
    <source>
        <dbReference type="ARBA" id="ARBA00022989"/>
    </source>
</evidence>
<accession>A0ABX0M933</accession>
<dbReference type="EMBL" id="VVIW01000008">
    <property type="protein sequence ID" value="NHZ41530.1"/>
    <property type="molecule type" value="Genomic_DNA"/>
</dbReference>
<feature type="transmembrane region" description="Helical" evidence="7">
    <location>
        <begin position="275"/>
        <end position="296"/>
    </location>
</feature>
<evidence type="ECO:0000256" key="4">
    <source>
        <dbReference type="ARBA" id="ARBA00022692"/>
    </source>
</evidence>
<organism evidence="8 9">
    <name type="scientific">Massilia aquatica</name>
    <dbReference type="NCBI Taxonomy" id="2609000"/>
    <lineage>
        <taxon>Bacteria</taxon>
        <taxon>Pseudomonadati</taxon>
        <taxon>Pseudomonadota</taxon>
        <taxon>Betaproteobacteria</taxon>
        <taxon>Burkholderiales</taxon>
        <taxon>Oxalobacteraceae</taxon>
        <taxon>Telluria group</taxon>
        <taxon>Massilia</taxon>
    </lineage>
</organism>
<evidence type="ECO:0000256" key="6">
    <source>
        <dbReference type="ARBA" id="ARBA00023136"/>
    </source>
</evidence>
<keyword evidence="4 7" id="KW-0812">Transmembrane</keyword>
<dbReference type="PRINTS" id="PR00173">
    <property type="entry name" value="EDTRNSPORT"/>
</dbReference>
<comment type="caution">
    <text evidence="8">The sequence shown here is derived from an EMBL/GenBank/DDBJ whole genome shotgun (WGS) entry which is preliminary data.</text>
</comment>
<keyword evidence="5 7" id="KW-1133">Transmembrane helix</keyword>
<evidence type="ECO:0000256" key="2">
    <source>
        <dbReference type="ARBA" id="ARBA00022448"/>
    </source>
</evidence>
<dbReference type="SUPFAM" id="SSF118215">
    <property type="entry name" value="Proton glutamate symport protein"/>
    <property type="match status" value="1"/>
</dbReference>
<evidence type="ECO:0000313" key="9">
    <source>
        <dbReference type="Proteomes" id="UP000819052"/>
    </source>
</evidence>
<feature type="transmembrane region" description="Helical" evidence="7">
    <location>
        <begin position="231"/>
        <end position="255"/>
    </location>
</feature>
<name>A0ABX0M933_9BURK</name>
<comment type="subcellular location">
    <subcellularLocation>
        <location evidence="1">Cell membrane</location>
        <topology evidence="1">Multi-pass membrane protein</topology>
    </subcellularLocation>
</comment>
<dbReference type="PANTHER" id="PTHR42865:SF7">
    <property type="entry name" value="PROTON_GLUTAMATE-ASPARTATE SYMPORTER"/>
    <property type="match status" value="1"/>
</dbReference>
<dbReference type="Gene3D" id="1.10.3860.10">
    <property type="entry name" value="Sodium:dicarboxylate symporter"/>
    <property type="match status" value="1"/>
</dbReference>
<dbReference type="Proteomes" id="UP000819052">
    <property type="component" value="Unassembled WGS sequence"/>
</dbReference>
<dbReference type="InterPro" id="IPR036458">
    <property type="entry name" value="Na:dicarbo_symporter_sf"/>
</dbReference>
<gene>
    <name evidence="8" type="ORF">F1609_15380</name>
</gene>
<dbReference type="PANTHER" id="PTHR42865">
    <property type="entry name" value="PROTON/GLUTAMATE-ASPARTATE SYMPORTER"/>
    <property type="match status" value="1"/>
</dbReference>
<keyword evidence="9" id="KW-1185">Reference proteome</keyword>
<keyword evidence="3" id="KW-1003">Cell membrane</keyword>
<evidence type="ECO:0000256" key="1">
    <source>
        <dbReference type="ARBA" id="ARBA00004651"/>
    </source>
</evidence>
<reference evidence="8 9" key="1">
    <citation type="submission" date="2019-09" db="EMBL/GenBank/DDBJ databases">
        <title>Taxonomy of Antarctic Massilia spp.: description of Massilia rubra sp. nov., Massilia aquatica sp. nov., Massilia mucilaginosa sp. nov., Massilia frigida sp. nov. isolated from streams, lakes and regoliths.</title>
        <authorList>
            <person name="Holochova P."/>
            <person name="Sedlacek I."/>
            <person name="Kralova S."/>
            <person name="Maslanova I."/>
            <person name="Busse H.-J."/>
            <person name="Stankova E."/>
            <person name="Vrbovska V."/>
            <person name="Kovarovic V."/>
            <person name="Bartak M."/>
            <person name="Svec P."/>
            <person name="Pantucek R."/>
        </authorList>
    </citation>
    <scope>NUCLEOTIDE SEQUENCE [LARGE SCALE GENOMIC DNA]</scope>
    <source>
        <strain evidence="8 9">CCM 8693</strain>
    </source>
</reference>
<evidence type="ECO:0000256" key="3">
    <source>
        <dbReference type="ARBA" id="ARBA00022475"/>
    </source>
</evidence>
<feature type="transmembrane region" description="Helical" evidence="7">
    <location>
        <begin position="345"/>
        <end position="364"/>
    </location>
</feature>
<feature type="transmembrane region" description="Helical" evidence="7">
    <location>
        <begin position="42"/>
        <end position="66"/>
    </location>
</feature>
<feature type="transmembrane region" description="Helical" evidence="7">
    <location>
        <begin position="308"/>
        <end position="333"/>
    </location>
</feature>
<evidence type="ECO:0000256" key="7">
    <source>
        <dbReference type="SAM" id="Phobius"/>
    </source>
</evidence>
<evidence type="ECO:0000313" key="8">
    <source>
        <dbReference type="EMBL" id="NHZ41530.1"/>
    </source>
</evidence>
<keyword evidence="2" id="KW-0813">Transport</keyword>
<feature type="transmembrane region" description="Helical" evidence="7">
    <location>
        <begin position="78"/>
        <end position="100"/>
    </location>
</feature>
<protein>
    <submittedName>
        <fullName evidence="8">Dicarboxylate/amino acid:cation symporter</fullName>
    </submittedName>
</protein>
<feature type="transmembrane region" description="Helical" evidence="7">
    <location>
        <begin position="370"/>
        <end position="392"/>
    </location>
</feature>